<reference evidence="2" key="1">
    <citation type="submission" date="2025-08" db="UniProtKB">
        <authorList>
            <consortium name="Ensembl"/>
        </authorList>
    </citation>
    <scope>IDENTIFICATION</scope>
</reference>
<dbReference type="Pfam" id="PF14858">
    <property type="entry name" value="CFAP54_N"/>
    <property type="match status" value="1"/>
</dbReference>
<name>A0A672QIV7_SINGR</name>
<feature type="transmembrane region" description="Helical" evidence="1">
    <location>
        <begin position="38"/>
        <end position="56"/>
    </location>
</feature>
<evidence type="ECO:0000313" key="3">
    <source>
        <dbReference type="Proteomes" id="UP000472262"/>
    </source>
</evidence>
<reference evidence="2" key="2">
    <citation type="submission" date="2025-09" db="UniProtKB">
        <authorList>
            <consortium name="Ensembl"/>
        </authorList>
    </citation>
    <scope>IDENTIFICATION</scope>
</reference>
<dbReference type="Proteomes" id="UP000472262">
    <property type="component" value="Unassembled WGS sequence"/>
</dbReference>
<protein>
    <submittedName>
        <fullName evidence="2">Uncharacterized protein</fullName>
    </submittedName>
</protein>
<accession>A0A672QIV7</accession>
<keyword evidence="1" id="KW-0812">Transmembrane</keyword>
<keyword evidence="1" id="KW-1133">Transmembrane helix</keyword>
<dbReference type="PANTHER" id="PTHR33487">
    <property type="entry name" value="CILIA- AND FLAGELLA-ASSOCIATED PROTEIN 54"/>
    <property type="match status" value="1"/>
</dbReference>
<dbReference type="AlphaFoldDB" id="A0A672QIV7"/>
<evidence type="ECO:0000313" key="2">
    <source>
        <dbReference type="Ensembl" id="ENSSGRP00000075905.1"/>
    </source>
</evidence>
<dbReference type="Ensembl" id="ENSSGRT00000080813.1">
    <property type="protein sequence ID" value="ENSSGRP00000075905.1"/>
    <property type="gene ID" value="ENSSGRG00000038508.1"/>
</dbReference>
<dbReference type="PANTHER" id="PTHR33487:SF1">
    <property type="entry name" value="CILIA- AND FLAGELLA-ASSOCIATED PROTEIN 54"/>
    <property type="match status" value="1"/>
</dbReference>
<evidence type="ECO:0000256" key="1">
    <source>
        <dbReference type="SAM" id="Phobius"/>
    </source>
</evidence>
<keyword evidence="3" id="KW-1185">Reference proteome</keyword>
<dbReference type="GO" id="GO:0060271">
    <property type="term" value="P:cilium assembly"/>
    <property type="evidence" value="ECO:0007669"/>
    <property type="project" value="TreeGrafter"/>
</dbReference>
<dbReference type="InterPro" id="IPR027912">
    <property type="entry name" value="CFAP54"/>
</dbReference>
<sequence length="174" mass="20133">NAVTPTSSLFDTAVAGKSKIAVDAAVKFVKQLFRYEQWSTFSSLSTALIYFFLYCSQNMEGRAFRKYELELRILEAVERLMSTQRVKFIMKDAAFDDKNIVAAIMTEEFFNLIQTLHACVCRTDKDIQPNADLVLDIVLFFWAKCKTVFQRAQSRHYEPVRYLGRMANQDQVII</sequence>
<keyword evidence="1" id="KW-0472">Membrane</keyword>
<proteinExistence type="predicted"/>
<organism evidence="2 3">
    <name type="scientific">Sinocyclocheilus grahami</name>
    <name type="common">Dianchi golden-line fish</name>
    <name type="synonym">Barbus grahami</name>
    <dbReference type="NCBI Taxonomy" id="75366"/>
    <lineage>
        <taxon>Eukaryota</taxon>
        <taxon>Metazoa</taxon>
        <taxon>Chordata</taxon>
        <taxon>Craniata</taxon>
        <taxon>Vertebrata</taxon>
        <taxon>Euteleostomi</taxon>
        <taxon>Actinopterygii</taxon>
        <taxon>Neopterygii</taxon>
        <taxon>Teleostei</taxon>
        <taxon>Ostariophysi</taxon>
        <taxon>Cypriniformes</taxon>
        <taxon>Cyprinidae</taxon>
        <taxon>Cyprininae</taxon>
        <taxon>Sinocyclocheilus</taxon>
    </lineage>
</organism>